<sequence length="109" mass="12880">MAAKLHIHRHFHKVEEDLTELFSDELTRWLLEEIRLNKSHPFPESQKTFWKGISGLEGHDPRGCDSYIREHVDNFPVKEYLDKGNIVAKLKMHLPHQNILDEVLQKQNS</sequence>
<keyword evidence="2" id="KW-1185">Reference proteome</keyword>
<protein>
    <submittedName>
        <fullName evidence="1">Uncharacterized protein</fullName>
    </submittedName>
</protein>
<name>A0A9D4EVA0_DREPO</name>
<accession>A0A9D4EVA0</accession>
<dbReference type="Proteomes" id="UP000828390">
    <property type="component" value="Unassembled WGS sequence"/>
</dbReference>
<organism evidence="1 2">
    <name type="scientific">Dreissena polymorpha</name>
    <name type="common">Zebra mussel</name>
    <name type="synonym">Mytilus polymorpha</name>
    <dbReference type="NCBI Taxonomy" id="45954"/>
    <lineage>
        <taxon>Eukaryota</taxon>
        <taxon>Metazoa</taxon>
        <taxon>Spiralia</taxon>
        <taxon>Lophotrochozoa</taxon>
        <taxon>Mollusca</taxon>
        <taxon>Bivalvia</taxon>
        <taxon>Autobranchia</taxon>
        <taxon>Heteroconchia</taxon>
        <taxon>Euheterodonta</taxon>
        <taxon>Imparidentia</taxon>
        <taxon>Neoheterodontei</taxon>
        <taxon>Myida</taxon>
        <taxon>Dreissenoidea</taxon>
        <taxon>Dreissenidae</taxon>
        <taxon>Dreissena</taxon>
    </lineage>
</organism>
<reference evidence="1" key="1">
    <citation type="journal article" date="2019" name="bioRxiv">
        <title>The Genome of the Zebra Mussel, Dreissena polymorpha: A Resource for Invasive Species Research.</title>
        <authorList>
            <person name="McCartney M.A."/>
            <person name="Auch B."/>
            <person name="Kono T."/>
            <person name="Mallez S."/>
            <person name="Zhang Y."/>
            <person name="Obille A."/>
            <person name="Becker A."/>
            <person name="Abrahante J.E."/>
            <person name="Garbe J."/>
            <person name="Badalamenti J.P."/>
            <person name="Herman A."/>
            <person name="Mangelson H."/>
            <person name="Liachko I."/>
            <person name="Sullivan S."/>
            <person name="Sone E.D."/>
            <person name="Koren S."/>
            <person name="Silverstein K.A.T."/>
            <person name="Beckman K.B."/>
            <person name="Gohl D.M."/>
        </authorList>
    </citation>
    <scope>NUCLEOTIDE SEQUENCE</scope>
    <source>
        <strain evidence="1">Duluth1</strain>
        <tissue evidence="1">Whole animal</tissue>
    </source>
</reference>
<gene>
    <name evidence="1" type="ORF">DPMN_162644</name>
</gene>
<evidence type="ECO:0000313" key="1">
    <source>
        <dbReference type="EMBL" id="KAH3784680.1"/>
    </source>
</evidence>
<comment type="caution">
    <text evidence="1">The sequence shown here is derived from an EMBL/GenBank/DDBJ whole genome shotgun (WGS) entry which is preliminary data.</text>
</comment>
<proteinExistence type="predicted"/>
<dbReference type="EMBL" id="JAIWYP010000008">
    <property type="protein sequence ID" value="KAH3784680.1"/>
    <property type="molecule type" value="Genomic_DNA"/>
</dbReference>
<dbReference type="AlphaFoldDB" id="A0A9D4EVA0"/>
<reference evidence="1" key="2">
    <citation type="submission" date="2020-11" db="EMBL/GenBank/DDBJ databases">
        <authorList>
            <person name="McCartney M.A."/>
            <person name="Auch B."/>
            <person name="Kono T."/>
            <person name="Mallez S."/>
            <person name="Becker A."/>
            <person name="Gohl D.M."/>
            <person name="Silverstein K.A.T."/>
            <person name="Koren S."/>
            <person name="Bechman K.B."/>
            <person name="Herman A."/>
            <person name="Abrahante J.E."/>
            <person name="Garbe J."/>
        </authorList>
    </citation>
    <scope>NUCLEOTIDE SEQUENCE</scope>
    <source>
        <strain evidence="1">Duluth1</strain>
        <tissue evidence="1">Whole animal</tissue>
    </source>
</reference>
<evidence type="ECO:0000313" key="2">
    <source>
        <dbReference type="Proteomes" id="UP000828390"/>
    </source>
</evidence>